<name>A0AAN9GKM1_9CAEN</name>
<keyword evidence="3" id="KW-1185">Reference proteome</keyword>
<reference evidence="2 3" key="1">
    <citation type="submission" date="2024-02" db="EMBL/GenBank/DDBJ databases">
        <title>Chromosome-scale genome assembly of the rough periwinkle Littorina saxatilis.</title>
        <authorList>
            <person name="De Jode A."/>
            <person name="Faria R."/>
            <person name="Formenti G."/>
            <person name="Sims Y."/>
            <person name="Smith T.P."/>
            <person name="Tracey A."/>
            <person name="Wood J.M.D."/>
            <person name="Zagrodzka Z.B."/>
            <person name="Johannesson K."/>
            <person name="Butlin R.K."/>
            <person name="Leder E.H."/>
        </authorList>
    </citation>
    <scope>NUCLEOTIDE SEQUENCE [LARGE SCALE GENOMIC DNA]</scope>
    <source>
        <strain evidence="2">Snail1</strain>
        <tissue evidence="2">Muscle</tissue>
    </source>
</reference>
<gene>
    <name evidence="2" type="ORF">V1264_014088</name>
</gene>
<dbReference type="Proteomes" id="UP001374579">
    <property type="component" value="Unassembled WGS sequence"/>
</dbReference>
<feature type="region of interest" description="Disordered" evidence="1">
    <location>
        <begin position="1"/>
        <end position="28"/>
    </location>
</feature>
<proteinExistence type="predicted"/>
<evidence type="ECO:0000313" key="2">
    <source>
        <dbReference type="EMBL" id="KAK7110165.1"/>
    </source>
</evidence>
<comment type="caution">
    <text evidence="2">The sequence shown here is derived from an EMBL/GenBank/DDBJ whole genome shotgun (WGS) entry which is preliminary data.</text>
</comment>
<feature type="compositionally biased region" description="Polar residues" evidence="1">
    <location>
        <begin position="1"/>
        <end position="13"/>
    </location>
</feature>
<evidence type="ECO:0000256" key="1">
    <source>
        <dbReference type="SAM" id="MobiDB-lite"/>
    </source>
</evidence>
<dbReference type="EMBL" id="JBAMIC010000003">
    <property type="protein sequence ID" value="KAK7110165.1"/>
    <property type="molecule type" value="Genomic_DNA"/>
</dbReference>
<feature type="compositionally biased region" description="Polar residues" evidence="1">
    <location>
        <begin position="92"/>
        <end position="104"/>
    </location>
</feature>
<evidence type="ECO:0000313" key="3">
    <source>
        <dbReference type="Proteomes" id="UP001374579"/>
    </source>
</evidence>
<dbReference type="InterPro" id="IPR037690">
    <property type="entry name" value="FAM204A"/>
</dbReference>
<sequence>MLNSEPTQDNQAVEKSGEESSRPKNVPARLWEKFKALEKRTNETTKRSTEKRIKHLQKTALENVARALRHPEDLEIVKIPRADDAKLDAGSLVSSDSPSISGTTAARKRELDHGTRTGTSIQGRQKSCKTMQEAESTANEAEEWKRVQGLMGVNDHLEGVSHGSLGPKTVLETKIETAIADGDLKKAEELSDHMASREFGEKIAKAIDAKNFLQHKQKEEEMTKAKRKKKLHWGFEAKQRWETKGNM</sequence>
<dbReference type="PANTHER" id="PTHR14386">
    <property type="entry name" value="PROTEIN FAM204A"/>
    <property type="match status" value="1"/>
</dbReference>
<feature type="region of interest" description="Disordered" evidence="1">
    <location>
        <begin position="89"/>
        <end position="121"/>
    </location>
</feature>
<dbReference type="AlphaFoldDB" id="A0AAN9GKM1"/>
<dbReference type="PANTHER" id="PTHR14386:SF2">
    <property type="entry name" value="PROTEIN FAM204A"/>
    <property type="match status" value="1"/>
</dbReference>
<protein>
    <recommendedName>
        <fullName evidence="4">Protein FAM204A</fullName>
    </recommendedName>
</protein>
<organism evidence="2 3">
    <name type="scientific">Littorina saxatilis</name>
    <dbReference type="NCBI Taxonomy" id="31220"/>
    <lineage>
        <taxon>Eukaryota</taxon>
        <taxon>Metazoa</taxon>
        <taxon>Spiralia</taxon>
        <taxon>Lophotrochozoa</taxon>
        <taxon>Mollusca</taxon>
        <taxon>Gastropoda</taxon>
        <taxon>Caenogastropoda</taxon>
        <taxon>Littorinimorpha</taxon>
        <taxon>Littorinoidea</taxon>
        <taxon>Littorinidae</taxon>
        <taxon>Littorina</taxon>
    </lineage>
</organism>
<accession>A0AAN9GKM1</accession>
<evidence type="ECO:0008006" key="4">
    <source>
        <dbReference type="Google" id="ProtNLM"/>
    </source>
</evidence>